<evidence type="ECO:0000313" key="3">
    <source>
        <dbReference type="Proteomes" id="UP001342314"/>
    </source>
</evidence>
<dbReference type="Proteomes" id="UP001342314">
    <property type="component" value="Unassembled WGS sequence"/>
</dbReference>
<dbReference type="AlphaFoldDB" id="A0AAV5GQA0"/>
<comment type="caution">
    <text evidence="2">The sequence shown here is derived from an EMBL/GenBank/DDBJ whole genome shotgun (WGS) entry which is preliminary data.</text>
</comment>
<name>A0AAV5GQA0_9BASI</name>
<gene>
    <name evidence="2" type="ORF">Rhopal_004565-T1</name>
</gene>
<feature type="region of interest" description="Disordered" evidence="1">
    <location>
        <begin position="33"/>
        <end position="65"/>
    </location>
</feature>
<reference evidence="2 3" key="1">
    <citation type="submission" date="2021-12" db="EMBL/GenBank/DDBJ databases">
        <title>High titer production of polyol ester of fatty acids by Rhodotorula paludigena BS15 towards product separation-free biomass refinery.</title>
        <authorList>
            <person name="Mano J."/>
            <person name="Ono H."/>
            <person name="Tanaka T."/>
            <person name="Naito K."/>
            <person name="Sushida H."/>
            <person name="Ike M."/>
            <person name="Tokuyasu K."/>
            <person name="Kitaoka M."/>
        </authorList>
    </citation>
    <scope>NUCLEOTIDE SEQUENCE [LARGE SCALE GENOMIC DNA]</scope>
    <source>
        <strain evidence="2 3">BS15</strain>
    </source>
</reference>
<proteinExistence type="predicted"/>
<evidence type="ECO:0000313" key="2">
    <source>
        <dbReference type="EMBL" id="GJN91542.1"/>
    </source>
</evidence>
<accession>A0AAV5GQA0</accession>
<keyword evidence="3" id="KW-1185">Reference proteome</keyword>
<evidence type="ECO:0000256" key="1">
    <source>
        <dbReference type="SAM" id="MobiDB-lite"/>
    </source>
</evidence>
<sequence>MAPVTLASPAGPFHHAPPAELSSTGRALLSFFRRATSTSRREATRSPSSSADGARTLKKRAPSYSSLDCRISHKIQSTYTPIERAPTSPPPPYSDESVEFGTEEDLMVDNVVASRSPCSGAWSSVDPAPTARALREAEELMRMKEELIREDQRICDELRKLGF</sequence>
<dbReference type="EMBL" id="BQKY01000009">
    <property type="protein sequence ID" value="GJN91542.1"/>
    <property type="molecule type" value="Genomic_DNA"/>
</dbReference>
<protein>
    <submittedName>
        <fullName evidence="2">Uncharacterized protein</fullName>
    </submittedName>
</protein>
<feature type="region of interest" description="Disordered" evidence="1">
    <location>
        <begin position="1"/>
        <end position="20"/>
    </location>
</feature>
<organism evidence="2 3">
    <name type="scientific">Rhodotorula paludigena</name>
    <dbReference type="NCBI Taxonomy" id="86838"/>
    <lineage>
        <taxon>Eukaryota</taxon>
        <taxon>Fungi</taxon>
        <taxon>Dikarya</taxon>
        <taxon>Basidiomycota</taxon>
        <taxon>Pucciniomycotina</taxon>
        <taxon>Microbotryomycetes</taxon>
        <taxon>Sporidiobolales</taxon>
        <taxon>Sporidiobolaceae</taxon>
        <taxon>Rhodotorula</taxon>
    </lineage>
</organism>
<feature type="region of interest" description="Disordered" evidence="1">
    <location>
        <begin position="78"/>
        <end position="98"/>
    </location>
</feature>